<protein>
    <recommendedName>
        <fullName evidence="18">Glycoprotein-N-acetylgalactosamine 3-beta-galactosyltransferase 1</fullName>
        <ecNumber evidence="6">2.4.1.122</ecNumber>
    </recommendedName>
</protein>
<reference evidence="23" key="1">
    <citation type="submission" date="2020-06" db="EMBL/GenBank/DDBJ databases">
        <title>Draft genome of Bugula neritina, a colonial animal packing powerful symbionts and potential medicines.</title>
        <authorList>
            <person name="Rayko M."/>
        </authorList>
    </citation>
    <scope>NUCLEOTIDE SEQUENCE [LARGE SCALE GENOMIC DNA]</scope>
    <source>
        <strain evidence="23">Kwan_BN1</strain>
    </source>
</reference>
<feature type="domain" description="Fringe-like glycosyltransferase" evidence="22">
    <location>
        <begin position="229"/>
        <end position="343"/>
    </location>
</feature>
<evidence type="ECO:0000256" key="21">
    <source>
        <dbReference type="SAM" id="Phobius"/>
    </source>
</evidence>
<feature type="transmembrane region" description="Helical" evidence="21">
    <location>
        <begin position="12"/>
        <end position="31"/>
    </location>
</feature>
<comment type="subunit">
    <text evidence="5">Homodimer; disulfide-linked.</text>
</comment>
<evidence type="ECO:0000256" key="13">
    <source>
        <dbReference type="ARBA" id="ARBA00022989"/>
    </source>
</evidence>
<keyword evidence="13 21" id="KW-1133">Transmembrane helix</keyword>
<dbReference type="GO" id="GO:0016263">
    <property type="term" value="F:glycoprotein-N-acetylgalactosamine 3-beta-galactosyltransferase activity"/>
    <property type="evidence" value="ECO:0007669"/>
    <property type="project" value="UniProtKB-EC"/>
</dbReference>
<dbReference type="GO" id="GO:0016020">
    <property type="term" value="C:membrane"/>
    <property type="evidence" value="ECO:0007669"/>
    <property type="project" value="UniProtKB-SubCell"/>
</dbReference>
<dbReference type="EMBL" id="VXIV02002667">
    <property type="protein sequence ID" value="KAF6023754.1"/>
    <property type="molecule type" value="Genomic_DNA"/>
</dbReference>
<dbReference type="Pfam" id="PF02434">
    <property type="entry name" value="Fringe"/>
    <property type="match status" value="1"/>
</dbReference>
<evidence type="ECO:0000256" key="10">
    <source>
        <dbReference type="ARBA" id="ARBA00022723"/>
    </source>
</evidence>
<accession>A0A7J7JDN3</accession>
<keyword evidence="14 21" id="KW-0472">Membrane</keyword>
<evidence type="ECO:0000256" key="14">
    <source>
        <dbReference type="ARBA" id="ARBA00023136"/>
    </source>
</evidence>
<comment type="similarity">
    <text evidence="4">Belongs to the glycosyltransferase 31 family. Beta3-Gal-T subfamily.</text>
</comment>
<evidence type="ECO:0000256" key="19">
    <source>
        <dbReference type="ARBA" id="ARBA00059245"/>
    </source>
</evidence>
<evidence type="ECO:0000256" key="15">
    <source>
        <dbReference type="ARBA" id="ARBA00023157"/>
    </source>
</evidence>
<evidence type="ECO:0000256" key="4">
    <source>
        <dbReference type="ARBA" id="ARBA00006462"/>
    </source>
</evidence>
<evidence type="ECO:0000256" key="12">
    <source>
        <dbReference type="ARBA" id="ARBA00022968"/>
    </source>
</evidence>
<evidence type="ECO:0000256" key="8">
    <source>
        <dbReference type="ARBA" id="ARBA00022679"/>
    </source>
</evidence>
<dbReference type="Gene3D" id="3.90.550.50">
    <property type="match status" value="1"/>
</dbReference>
<evidence type="ECO:0000256" key="2">
    <source>
        <dbReference type="ARBA" id="ARBA00004606"/>
    </source>
</evidence>
<evidence type="ECO:0000256" key="1">
    <source>
        <dbReference type="ARBA" id="ARBA00001936"/>
    </source>
</evidence>
<dbReference type="PANTHER" id="PTHR23033:SF14">
    <property type="entry name" value="GLYCOPROTEIN-N-ACETYLGALACTOSAMINE 3-BETA-GALACTOSYLTRANSFERASE 1-RELATED"/>
    <property type="match status" value="1"/>
</dbReference>
<dbReference type="PANTHER" id="PTHR23033">
    <property type="entry name" value="BETA1,3-GALACTOSYLTRANSFERASE"/>
    <property type="match status" value="1"/>
</dbReference>
<keyword evidence="24" id="KW-1185">Reference proteome</keyword>
<dbReference type="FunFam" id="3.90.550.50:FF:000017">
    <property type="entry name" value="Glycoprotein-N-acetylgalactosamine 3-beta-galactosyltransferase 1"/>
    <property type="match status" value="1"/>
</dbReference>
<keyword evidence="7" id="KW-0328">Glycosyltransferase</keyword>
<dbReference type="GO" id="GO:0030145">
    <property type="term" value="F:manganese ion binding"/>
    <property type="evidence" value="ECO:0007669"/>
    <property type="project" value="UniProtKB-ARBA"/>
</dbReference>
<evidence type="ECO:0000256" key="9">
    <source>
        <dbReference type="ARBA" id="ARBA00022692"/>
    </source>
</evidence>
<feature type="compositionally biased region" description="Low complexity" evidence="20">
    <location>
        <begin position="73"/>
        <end position="90"/>
    </location>
</feature>
<feature type="region of interest" description="Disordered" evidence="20">
    <location>
        <begin position="73"/>
        <end position="116"/>
    </location>
</feature>
<evidence type="ECO:0000256" key="7">
    <source>
        <dbReference type="ARBA" id="ARBA00022676"/>
    </source>
</evidence>
<evidence type="ECO:0000256" key="20">
    <source>
        <dbReference type="SAM" id="MobiDB-lite"/>
    </source>
</evidence>
<dbReference type="Proteomes" id="UP000593567">
    <property type="component" value="Unassembled WGS sequence"/>
</dbReference>
<comment type="function">
    <text evidence="19">Glycosyltransferase that generates the core 1 O-glycan Gal-beta1-3GalNAc-alpha1-Ser/Thr (T antigen), which is a precursor for many extended O-glycans in glycoproteins.</text>
</comment>
<keyword evidence="9 21" id="KW-0812">Transmembrane</keyword>
<evidence type="ECO:0000256" key="5">
    <source>
        <dbReference type="ARBA" id="ARBA00011748"/>
    </source>
</evidence>
<evidence type="ECO:0000256" key="3">
    <source>
        <dbReference type="ARBA" id="ARBA00004922"/>
    </source>
</evidence>
<comment type="caution">
    <text evidence="23">The sequence shown here is derived from an EMBL/GenBank/DDBJ whole genome shotgun (WGS) entry which is preliminary data.</text>
</comment>
<proteinExistence type="inferred from homology"/>
<gene>
    <name evidence="23" type="ORF">EB796_017928</name>
</gene>
<organism evidence="23 24">
    <name type="scientific">Bugula neritina</name>
    <name type="common">Brown bryozoan</name>
    <name type="synonym">Sertularia neritina</name>
    <dbReference type="NCBI Taxonomy" id="10212"/>
    <lineage>
        <taxon>Eukaryota</taxon>
        <taxon>Metazoa</taxon>
        <taxon>Spiralia</taxon>
        <taxon>Lophotrochozoa</taxon>
        <taxon>Bryozoa</taxon>
        <taxon>Gymnolaemata</taxon>
        <taxon>Cheilostomatida</taxon>
        <taxon>Flustrina</taxon>
        <taxon>Buguloidea</taxon>
        <taxon>Bugulidae</taxon>
        <taxon>Bugula</taxon>
    </lineage>
</organism>
<comment type="pathway">
    <text evidence="3">Protein modification; protein glycosylation.</text>
</comment>
<dbReference type="EC" id="2.4.1.122" evidence="6"/>
<name>A0A7J7JDN3_BUGNE</name>
<comment type="cofactor">
    <cofactor evidence="1">
        <name>Mn(2+)</name>
        <dbReference type="ChEBI" id="CHEBI:29035"/>
    </cofactor>
</comment>
<evidence type="ECO:0000313" key="24">
    <source>
        <dbReference type="Proteomes" id="UP000593567"/>
    </source>
</evidence>
<evidence type="ECO:0000313" key="23">
    <source>
        <dbReference type="EMBL" id="KAF6023754.1"/>
    </source>
</evidence>
<dbReference type="AlphaFoldDB" id="A0A7J7JDN3"/>
<evidence type="ECO:0000256" key="6">
    <source>
        <dbReference type="ARBA" id="ARBA00012557"/>
    </source>
</evidence>
<keyword evidence="11" id="KW-0547">Nucleotide-binding</keyword>
<keyword evidence="12" id="KW-0735">Signal-anchor</keyword>
<evidence type="ECO:0000256" key="18">
    <source>
        <dbReference type="ARBA" id="ARBA00040898"/>
    </source>
</evidence>
<dbReference type="InterPro" id="IPR026050">
    <property type="entry name" value="C1GALT1/C1GALT1_chp1"/>
</dbReference>
<dbReference type="InterPro" id="IPR003378">
    <property type="entry name" value="Fringe-like_glycosylTrfase"/>
</dbReference>
<keyword evidence="15" id="KW-1015">Disulfide bond</keyword>
<evidence type="ECO:0000259" key="22">
    <source>
        <dbReference type="Pfam" id="PF02434"/>
    </source>
</evidence>
<sequence length="439" mass="49697">MTATAMTNRKFAMGLLTGMVISLITNGIYLMQTSSTFYSGKVYKVNLPDLVKRHFSSNSSTFQTEVKLEYDSSTVSSTSSTSSTTSTTSTTPPPSTKVNDHDPEAQTTKIKAPKVENGTVELETIEELCRELSRGAAPTYPPLPTIEHHLPYHTVNHIAEDRRIAALLFQKVRVLCWVMTSPETLTSKALHTYVTWGHRCNKILYVSSNESSTFPAPVIGLEVAEGRGHLTAKTMQAFKYIYDNHYDEADWFMKADDDTFVVLENLRYFLADRDPKEPVYYGHHFSTFVKPNGYYSGGGGYVISKEALRRFGLKGATNESLCAKDSGAEDTEFGKCMQNLGVLTADSYDETGRSRFHAFHPEFIKEGVYPDWYIQIDTHDAKKGYGAISEYPISFHYMTPKDMYQYEFYFYHLKVYGITYQPLRLRIHEHYVNTSNTGS</sequence>
<keyword evidence="8" id="KW-0808">Transferase</keyword>
<evidence type="ECO:0000256" key="17">
    <source>
        <dbReference type="ARBA" id="ARBA00023211"/>
    </source>
</evidence>
<comment type="subcellular location">
    <subcellularLocation>
        <location evidence="2">Membrane</location>
        <topology evidence="2">Single-pass type II membrane protein</topology>
    </subcellularLocation>
</comment>
<evidence type="ECO:0000256" key="11">
    <source>
        <dbReference type="ARBA" id="ARBA00022741"/>
    </source>
</evidence>
<dbReference type="OrthoDB" id="414175at2759"/>
<keyword evidence="16" id="KW-0325">Glycoprotein</keyword>
<dbReference type="UniPathway" id="UPA00378"/>
<dbReference type="GO" id="GO:0000166">
    <property type="term" value="F:nucleotide binding"/>
    <property type="evidence" value="ECO:0007669"/>
    <property type="project" value="UniProtKB-KW"/>
</dbReference>
<keyword evidence="10" id="KW-0479">Metal-binding</keyword>
<evidence type="ECO:0000256" key="16">
    <source>
        <dbReference type="ARBA" id="ARBA00023180"/>
    </source>
</evidence>
<keyword evidence="17" id="KW-0464">Manganese</keyword>